<proteinExistence type="inferred from homology"/>
<dbReference type="GO" id="GO:0048038">
    <property type="term" value="F:quinone binding"/>
    <property type="evidence" value="ECO:0007669"/>
    <property type="project" value="InterPro"/>
</dbReference>
<dbReference type="OrthoDB" id="3341590at2759"/>
<evidence type="ECO:0000256" key="10">
    <source>
        <dbReference type="SAM" id="SignalP"/>
    </source>
</evidence>
<keyword evidence="6 9" id="KW-0186">Copper</keyword>
<evidence type="ECO:0000256" key="8">
    <source>
        <dbReference type="PIRSR" id="PIRSR600269-51"/>
    </source>
</evidence>
<dbReference type="SUPFAM" id="SSF54416">
    <property type="entry name" value="Amine oxidase N-terminal region"/>
    <property type="match status" value="2"/>
</dbReference>
<gene>
    <name evidence="13" type="ORF">K505DRAFT_371655</name>
</gene>
<comment type="PTM">
    <text evidence="8 9">Topaquinone (TPQ) is generated by copper-dependent autoxidation of a specific tyrosyl residue.</text>
</comment>
<evidence type="ECO:0000256" key="4">
    <source>
        <dbReference type="ARBA" id="ARBA00022772"/>
    </source>
</evidence>
<reference evidence="13" key="1">
    <citation type="journal article" date="2020" name="Stud. Mycol.">
        <title>101 Dothideomycetes genomes: a test case for predicting lifestyles and emergence of pathogens.</title>
        <authorList>
            <person name="Haridas S."/>
            <person name="Albert R."/>
            <person name="Binder M."/>
            <person name="Bloem J."/>
            <person name="Labutti K."/>
            <person name="Salamov A."/>
            <person name="Andreopoulos B."/>
            <person name="Baker S."/>
            <person name="Barry K."/>
            <person name="Bills G."/>
            <person name="Bluhm B."/>
            <person name="Cannon C."/>
            <person name="Castanera R."/>
            <person name="Culley D."/>
            <person name="Daum C."/>
            <person name="Ezra D."/>
            <person name="Gonzalez J."/>
            <person name="Henrissat B."/>
            <person name="Kuo A."/>
            <person name="Liang C."/>
            <person name="Lipzen A."/>
            <person name="Lutzoni F."/>
            <person name="Magnuson J."/>
            <person name="Mondo S."/>
            <person name="Nolan M."/>
            <person name="Ohm R."/>
            <person name="Pangilinan J."/>
            <person name="Park H.-J."/>
            <person name="Ramirez L."/>
            <person name="Alfaro M."/>
            <person name="Sun H."/>
            <person name="Tritt A."/>
            <person name="Yoshinaga Y."/>
            <person name="Zwiers L.-H."/>
            <person name="Turgeon B."/>
            <person name="Goodwin S."/>
            <person name="Spatafora J."/>
            <person name="Crous P."/>
            <person name="Grigoriev I."/>
        </authorList>
    </citation>
    <scope>NUCLEOTIDE SEQUENCE</scope>
    <source>
        <strain evidence="13">CBS 109.77</strain>
    </source>
</reference>
<dbReference type="InterPro" id="IPR000269">
    <property type="entry name" value="Cu_amine_oxidase"/>
</dbReference>
<dbReference type="SUPFAM" id="SSF49998">
    <property type="entry name" value="Amine oxidase catalytic domain"/>
    <property type="match status" value="1"/>
</dbReference>
<evidence type="ECO:0000256" key="2">
    <source>
        <dbReference type="ARBA" id="ARBA00007983"/>
    </source>
</evidence>
<evidence type="ECO:0000256" key="5">
    <source>
        <dbReference type="ARBA" id="ARBA00023002"/>
    </source>
</evidence>
<dbReference type="PANTHER" id="PTHR10638:SF20">
    <property type="entry name" value="AMINE OXIDASE"/>
    <property type="match status" value="1"/>
</dbReference>
<dbReference type="Pfam" id="PF01179">
    <property type="entry name" value="Cu_amine_oxid"/>
    <property type="match status" value="1"/>
</dbReference>
<dbReference type="GO" id="GO:0005507">
    <property type="term" value="F:copper ion binding"/>
    <property type="evidence" value="ECO:0007669"/>
    <property type="project" value="InterPro"/>
</dbReference>
<dbReference type="InterPro" id="IPR049948">
    <property type="entry name" value="Cu_Am_ox_TPQ-bd"/>
</dbReference>
<dbReference type="GO" id="GO:0005886">
    <property type="term" value="C:plasma membrane"/>
    <property type="evidence" value="ECO:0007669"/>
    <property type="project" value="TreeGrafter"/>
</dbReference>
<keyword evidence="3 9" id="KW-0479">Metal-binding</keyword>
<name>A0A6A6XQ17_9PLEO</name>
<evidence type="ECO:0000259" key="12">
    <source>
        <dbReference type="Pfam" id="PF09248"/>
    </source>
</evidence>
<evidence type="ECO:0000313" key="14">
    <source>
        <dbReference type="Proteomes" id="UP000799757"/>
    </source>
</evidence>
<feature type="active site" description="Proton acceptor" evidence="7">
    <location>
        <position position="404"/>
    </location>
</feature>
<dbReference type="PRINTS" id="PR00766">
    <property type="entry name" value="CUDAOXIDASE"/>
</dbReference>
<dbReference type="Gene3D" id="2.70.98.20">
    <property type="entry name" value="Copper amine oxidase, catalytic domain"/>
    <property type="match status" value="1"/>
</dbReference>
<organism evidence="13 14">
    <name type="scientific">Melanomma pulvis-pyrius CBS 109.77</name>
    <dbReference type="NCBI Taxonomy" id="1314802"/>
    <lineage>
        <taxon>Eukaryota</taxon>
        <taxon>Fungi</taxon>
        <taxon>Dikarya</taxon>
        <taxon>Ascomycota</taxon>
        <taxon>Pezizomycotina</taxon>
        <taxon>Dothideomycetes</taxon>
        <taxon>Pleosporomycetidae</taxon>
        <taxon>Pleosporales</taxon>
        <taxon>Melanommataceae</taxon>
        <taxon>Melanomma</taxon>
    </lineage>
</organism>
<dbReference type="EMBL" id="MU001782">
    <property type="protein sequence ID" value="KAF2798520.1"/>
    <property type="molecule type" value="Genomic_DNA"/>
</dbReference>
<feature type="signal peptide" evidence="10">
    <location>
        <begin position="1"/>
        <end position="17"/>
    </location>
</feature>
<dbReference type="Gene3D" id="3.10.450.40">
    <property type="match status" value="2"/>
</dbReference>
<dbReference type="GO" id="GO:0009308">
    <property type="term" value="P:amine metabolic process"/>
    <property type="evidence" value="ECO:0007669"/>
    <property type="project" value="UniProtKB-UniRule"/>
</dbReference>
<dbReference type="PROSITE" id="PS01164">
    <property type="entry name" value="COPPER_AMINE_OXID_1"/>
    <property type="match status" value="1"/>
</dbReference>
<evidence type="ECO:0000256" key="1">
    <source>
        <dbReference type="ARBA" id="ARBA00001935"/>
    </source>
</evidence>
<feature type="chain" id="PRO_5025652509" description="Amine oxidase" evidence="10">
    <location>
        <begin position="18"/>
        <end position="784"/>
    </location>
</feature>
<evidence type="ECO:0000256" key="3">
    <source>
        <dbReference type="ARBA" id="ARBA00022723"/>
    </source>
</evidence>
<evidence type="ECO:0000256" key="9">
    <source>
        <dbReference type="RuleBase" id="RU000672"/>
    </source>
</evidence>
<dbReference type="Pfam" id="PF09248">
    <property type="entry name" value="DUF1965"/>
    <property type="match status" value="1"/>
</dbReference>
<keyword evidence="4 7" id="KW-0801">TPQ</keyword>
<evidence type="ECO:0000259" key="11">
    <source>
        <dbReference type="Pfam" id="PF01179"/>
    </source>
</evidence>
<dbReference type="InterPro" id="IPR015798">
    <property type="entry name" value="Cu_amine_oxidase_C"/>
</dbReference>
<sequence length="784" mass="87674">MHLSAITGLAWASLTLASTLPPLGYERRLLREAFDKRGYNATTPSCLSEAAPTTKAPKTNVWSPISADDNLAVWNLLHDPASGLNLTLPEDAVLTDNYVFWIDTLHTNKSDVLPYLDGDGKIPAKYARAIIFEGGKDVPDSQEYMIGPLPVCAETTIEKLDYMYNGGSGGSVPYNARYFDGPRSTATDPLIASVMSNISDITAALFQGGVYYGARDERTNLSLTSGTPLSFDGTQAFRNIMFRFPGPASYLTPLDFFLLIDCSGTDPSLYSLKGFVTGEKFYPTIAELRTAFEAGALGMEYDQTLDADWALLDYKPELGVRELEDRLAPSTLEIGGKRYKLDKENQYVEYMGWSFYMSFTRTLGIMFYDIKFKGEKVMYELSMQEATAQYGGNQPKAANTVYHDTYYSLGTDMGTLVEGFDCPWGSTFWNISYHSGNSTVINENSLCIFEADMNFPVSRHRTASSNDYGFSNLGTVKGSTLIVRAIATIGNYDYMFDYSFHMDASLEVIVRASGYLQSSFYYPDQGKWGPRIQQATQGSLHDHIITYKGDFDIVGTGNSLQVSELKIVNVSQPWFAELGEFEQMELDASIMTEEQQFNWAPNNQAMYTIINPNATNKWGEPRGYRIVPGRSNIHLSTLNSPWSLKNTEFAKSHLALSRQHDNEPYANSVQNINLPSKPQQDFSKFFDGESTEDEDLVLWFNLGMHHFVRAEDVPVTLYTEAYSSIVFAPQNFFDRAQDGDLLNRRWMEVDADDNLSVETYGVPLATCAMHFDEPTDHLGGVVEL</sequence>
<keyword evidence="14" id="KW-1185">Reference proteome</keyword>
<feature type="modified residue" description="2',4',5'-topaquinone" evidence="8">
    <location>
        <position position="492"/>
    </location>
</feature>
<feature type="active site" description="Schiff-base intermediate with substrate; via topaquinone" evidence="7">
    <location>
        <position position="492"/>
    </location>
</feature>
<dbReference type="PANTHER" id="PTHR10638">
    <property type="entry name" value="COPPER AMINE OXIDASE"/>
    <property type="match status" value="1"/>
</dbReference>
<evidence type="ECO:0000256" key="6">
    <source>
        <dbReference type="ARBA" id="ARBA00023008"/>
    </source>
</evidence>
<feature type="domain" description="Copper amine oxidase catalytic" evidence="11">
    <location>
        <begin position="331"/>
        <end position="736"/>
    </location>
</feature>
<keyword evidence="10" id="KW-0732">Signal</keyword>
<evidence type="ECO:0000256" key="7">
    <source>
        <dbReference type="PIRSR" id="PIRSR600269-50"/>
    </source>
</evidence>
<keyword evidence="5 9" id="KW-0560">Oxidoreductase</keyword>
<feature type="domain" description="DUF1965" evidence="12">
    <location>
        <begin position="251"/>
        <end position="313"/>
    </location>
</feature>
<comment type="cofactor">
    <cofactor evidence="9">
        <name>Cu cation</name>
        <dbReference type="ChEBI" id="CHEBI:23378"/>
    </cofactor>
    <text evidence="9">Contains 1 topaquinone per subunit.</text>
</comment>
<dbReference type="InterPro" id="IPR036460">
    <property type="entry name" value="Cu_amine_oxidase_C_sf"/>
</dbReference>
<dbReference type="InterPro" id="IPR015328">
    <property type="entry name" value="DUF1965"/>
</dbReference>
<dbReference type="AlphaFoldDB" id="A0A6A6XQ17"/>
<evidence type="ECO:0000313" key="13">
    <source>
        <dbReference type="EMBL" id="KAF2798520.1"/>
    </source>
</evidence>
<comment type="similarity">
    <text evidence="2 9">Belongs to the copper/topaquinone oxidase family.</text>
</comment>
<comment type="cofactor">
    <cofactor evidence="1">
        <name>Cu cation</name>
        <dbReference type="ChEBI" id="CHEBI:23378"/>
    </cofactor>
</comment>
<dbReference type="GO" id="GO:0008131">
    <property type="term" value="F:primary methylamine oxidase activity"/>
    <property type="evidence" value="ECO:0007669"/>
    <property type="project" value="InterPro"/>
</dbReference>
<dbReference type="EC" id="1.4.3.-" evidence="9"/>
<dbReference type="Proteomes" id="UP000799757">
    <property type="component" value="Unassembled WGS sequence"/>
</dbReference>
<dbReference type="InterPro" id="IPR016182">
    <property type="entry name" value="Cu_amine_oxidase_N-reg"/>
</dbReference>
<accession>A0A6A6XQ17</accession>
<protein>
    <recommendedName>
        <fullName evidence="9">Amine oxidase</fullName>
        <ecNumber evidence="9">1.4.3.-</ecNumber>
    </recommendedName>
</protein>